<feature type="transmembrane region" description="Helical" evidence="6">
    <location>
        <begin position="135"/>
        <end position="156"/>
    </location>
</feature>
<feature type="transmembrane region" description="Helical" evidence="6">
    <location>
        <begin position="105"/>
        <end position="123"/>
    </location>
</feature>
<dbReference type="InterPro" id="IPR052770">
    <property type="entry name" value="Cobalt_transport_CbiQ"/>
</dbReference>
<organism evidence="7 8">
    <name type="scientific">Halostreptopolyspora alba</name>
    <dbReference type="NCBI Taxonomy" id="2487137"/>
    <lineage>
        <taxon>Bacteria</taxon>
        <taxon>Bacillati</taxon>
        <taxon>Actinomycetota</taxon>
        <taxon>Actinomycetes</taxon>
        <taxon>Streptosporangiales</taxon>
        <taxon>Nocardiopsidaceae</taxon>
        <taxon>Halostreptopolyspora</taxon>
    </lineage>
</organism>
<reference evidence="7 8" key="1">
    <citation type="submission" date="2018-11" db="EMBL/GenBank/DDBJ databases">
        <title>The genome draft of YIM 96095.</title>
        <authorList>
            <person name="Tang S.-K."/>
            <person name="Chunyu W.-X."/>
            <person name="Feng Y.-Z."/>
        </authorList>
    </citation>
    <scope>NUCLEOTIDE SEQUENCE [LARGE SCALE GENOMIC DNA]</scope>
    <source>
        <strain evidence="7 8">YIM 96095</strain>
    </source>
</reference>
<dbReference type="GO" id="GO:0006824">
    <property type="term" value="P:cobalt ion transport"/>
    <property type="evidence" value="ECO:0007669"/>
    <property type="project" value="InterPro"/>
</dbReference>
<keyword evidence="4 6" id="KW-1133">Transmembrane helix</keyword>
<feature type="transmembrane region" description="Helical" evidence="6">
    <location>
        <begin position="225"/>
        <end position="247"/>
    </location>
</feature>
<proteinExistence type="predicted"/>
<evidence type="ECO:0000313" key="7">
    <source>
        <dbReference type="EMBL" id="RNL87305.1"/>
    </source>
</evidence>
<dbReference type="RefSeq" id="WP_123199168.1">
    <property type="nucleotide sequence ID" value="NZ_RJMB01000001.1"/>
</dbReference>
<dbReference type="CDD" id="cd16914">
    <property type="entry name" value="EcfT"/>
    <property type="match status" value="1"/>
</dbReference>
<evidence type="ECO:0000256" key="5">
    <source>
        <dbReference type="ARBA" id="ARBA00023136"/>
    </source>
</evidence>
<keyword evidence="3 6" id="KW-0812">Transmembrane</keyword>
<dbReference type="EMBL" id="RJMB01000001">
    <property type="protein sequence ID" value="RNL87305.1"/>
    <property type="molecule type" value="Genomic_DNA"/>
</dbReference>
<evidence type="ECO:0000256" key="6">
    <source>
        <dbReference type="SAM" id="Phobius"/>
    </source>
</evidence>
<gene>
    <name evidence="7" type="primary">cbiQ</name>
    <name evidence="7" type="ORF">EFW17_00165</name>
</gene>
<evidence type="ECO:0000313" key="8">
    <source>
        <dbReference type="Proteomes" id="UP000269198"/>
    </source>
</evidence>
<dbReference type="OrthoDB" id="4407546at2"/>
<evidence type="ECO:0000256" key="1">
    <source>
        <dbReference type="ARBA" id="ARBA00004651"/>
    </source>
</evidence>
<evidence type="ECO:0000256" key="4">
    <source>
        <dbReference type="ARBA" id="ARBA00022989"/>
    </source>
</evidence>
<comment type="subcellular location">
    <subcellularLocation>
        <location evidence="1">Cell membrane</location>
        <topology evidence="1">Multi-pass membrane protein</topology>
    </subcellularLocation>
</comment>
<evidence type="ECO:0000256" key="2">
    <source>
        <dbReference type="ARBA" id="ARBA00022475"/>
    </source>
</evidence>
<dbReference type="Proteomes" id="UP000269198">
    <property type="component" value="Unassembled WGS sequence"/>
</dbReference>
<dbReference type="AlphaFoldDB" id="A0A3N0EHE5"/>
<dbReference type="NCBIfam" id="TIGR02454">
    <property type="entry name" value="ECF_T_CbiQ"/>
    <property type="match status" value="1"/>
</dbReference>
<protein>
    <submittedName>
        <fullName evidence="7">Cobalt ECF transporter T component CbiQ</fullName>
    </submittedName>
</protein>
<name>A0A3N0EHE5_9ACTN</name>
<keyword evidence="2" id="KW-1003">Cell membrane</keyword>
<dbReference type="GO" id="GO:0043190">
    <property type="term" value="C:ATP-binding cassette (ABC) transporter complex"/>
    <property type="evidence" value="ECO:0007669"/>
    <property type="project" value="InterPro"/>
</dbReference>
<comment type="caution">
    <text evidence="7">The sequence shown here is derived from an EMBL/GenBank/DDBJ whole genome shotgun (WGS) entry which is preliminary data.</text>
</comment>
<evidence type="ECO:0000256" key="3">
    <source>
        <dbReference type="ARBA" id="ARBA00022692"/>
    </source>
</evidence>
<dbReference type="Pfam" id="PF02361">
    <property type="entry name" value="CbiQ"/>
    <property type="match status" value="1"/>
</dbReference>
<dbReference type="InterPro" id="IPR012809">
    <property type="entry name" value="ECF_CbiQ"/>
</dbReference>
<dbReference type="PANTHER" id="PTHR43723">
    <property type="entry name" value="COBALT TRANSPORT PROTEIN CBIQ"/>
    <property type="match status" value="1"/>
</dbReference>
<keyword evidence="5 6" id="KW-0472">Membrane</keyword>
<feature type="transmembrane region" description="Helical" evidence="6">
    <location>
        <begin position="68"/>
        <end position="93"/>
    </location>
</feature>
<dbReference type="InterPro" id="IPR003339">
    <property type="entry name" value="ABC/ECF_trnsptr_transmembrane"/>
</dbReference>
<dbReference type="PANTHER" id="PTHR43723:SF1">
    <property type="entry name" value="COBALT TRANSPORT PROTEIN CBIQ"/>
    <property type="match status" value="1"/>
</dbReference>
<accession>A0A3N0EHE5</accession>
<sequence length="248" mass="25907">MLPIDVAAYRSPWRRLHPAVKGTFCGGLLACALLLPAWPGAVLTAAVALVAALGPAGVPPGALARAAWVPLGFIATGSVTLLVSVGGSDTLVAWDPDGWRRAVEIGARASAALLCQLLFAFSTPLAELLPRLTRIGLPSALVEIVALIYRMLFVALDTSRRVATVQAGRLGYASPRAWVRSAGALGATLFIRSYDRARRLQHGLECRGYTGELRVLVEEIPLRPAAVLAAGAAPLAVAATTISYGVLL</sequence>
<keyword evidence="8" id="KW-1185">Reference proteome</keyword>